<evidence type="ECO:0000313" key="2">
    <source>
        <dbReference type="Proteomes" id="UP001162992"/>
    </source>
</evidence>
<keyword evidence="2" id="KW-1185">Reference proteome</keyword>
<dbReference type="Proteomes" id="UP001162992">
    <property type="component" value="Chromosome 1"/>
</dbReference>
<dbReference type="EMBL" id="CM055092">
    <property type="protein sequence ID" value="KAJ7571534.1"/>
    <property type="molecule type" value="Genomic_DNA"/>
</dbReference>
<gene>
    <name evidence="1" type="ORF">O6H91_01G165900</name>
</gene>
<name>A0ACC2EYH7_DIPCM</name>
<reference evidence="2" key="1">
    <citation type="journal article" date="2024" name="Proc. Natl. Acad. Sci. U.S.A.">
        <title>Extraordinary preservation of gene collinearity over three hundred million years revealed in homosporous lycophytes.</title>
        <authorList>
            <person name="Li C."/>
            <person name="Wickell D."/>
            <person name="Kuo L.Y."/>
            <person name="Chen X."/>
            <person name="Nie B."/>
            <person name="Liao X."/>
            <person name="Peng D."/>
            <person name="Ji J."/>
            <person name="Jenkins J."/>
            <person name="Williams M."/>
            <person name="Shu S."/>
            <person name="Plott C."/>
            <person name="Barry K."/>
            <person name="Rajasekar S."/>
            <person name="Grimwood J."/>
            <person name="Han X."/>
            <person name="Sun S."/>
            <person name="Hou Z."/>
            <person name="He W."/>
            <person name="Dai G."/>
            <person name="Sun C."/>
            <person name="Schmutz J."/>
            <person name="Leebens-Mack J.H."/>
            <person name="Li F.W."/>
            <person name="Wang L."/>
        </authorList>
    </citation>
    <scope>NUCLEOTIDE SEQUENCE [LARGE SCALE GENOMIC DNA]</scope>
    <source>
        <strain evidence="2">cv. PW_Plant_1</strain>
    </source>
</reference>
<proteinExistence type="predicted"/>
<comment type="caution">
    <text evidence="1">The sequence shown here is derived from an EMBL/GenBank/DDBJ whole genome shotgun (WGS) entry which is preliminary data.</text>
</comment>
<protein>
    <submittedName>
        <fullName evidence="1">Uncharacterized protein</fullName>
    </submittedName>
</protein>
<accession>A0ACC2EYH7</accession>
<organism evidence="1 2">
    <name type="scientific">Diphasiastrum complanatum</name>
    <name type="common">Issler's clubmoss</name>
    <name type="synonym">Lycopodium complanatum</name>
    <dbReference type="NCBI Taxonomy" id="34168"/>
    <lineage>
        <taxon>Eukaryota</taxon>
        <taxon>Viridiplantae</taxon>
        <taxon>Streptophyta</taxon>
        <taxon>Embryophyta</taxon>
        <taxon>Tracheophyta</taxon>
        <taxon>Lycopodiopsida</taxon>
        <taxon>Lycopodiales</taxon>
        <taxon>Lycopodiaceae</taxon>
        <taxon>Lycopodioideae</taxon>
        <taxon>Diphasiastrum</taxon>
    </lineage>
</organism>
<sequence>MAQGSLFPLYCSVSLLDYRSSSSFCNNSFVISCPVLLRGSKYERNPQFLDLISVTGSLSVRCGLCRTTLKRRRKQDPYIKVRTILECFNEDSPKVSRVLEKLGPPLELPDWFTLLEEIGKQQRWLLALEVFRWMQQQRWNHRLDSGFYAKLIAIMGKQRQLRLAVWLFSEMRRTGCRPDTSVFNAIINAHLRNRQVGKALEKALYYLDEMKQRANCQPNVVTYNILVRACAQAGLFDKVDGFVKEIGKAGMSPDIYTFNGIIDAYGKAGYIVQMELALQNMREEKIKPDVVTFNILIDSYGKSKDFAKMEQVFKSLCKSREKPSVTTFNSMISNYGRAALLQKMEYTVKKMVAAGCEPNLVTYEVLITSYGNCREFTMMTESYNQMVRAGICPLLSTLNAILEVYCRCGLLAEADNWLRNARPKMGVEPAASSYTILVKAFGKEGQFDKMHHLIERMEALGFKPNKKAFLEVLESYSKLETLTTTRNRQTTTGHG</sequence>
<evidence type="ECO:0000313" key="1">
    <source>
        <dbReference type="EMBL" id="KAJ7571534.1"/>
    </source>
</evidence>